<name>A0A1G4PLD0_9CAUL</name>
<gene>
    <name evidence="5" type="ORF">SAMN02927928_0468</name>
</gene>
<reference evidence="6" key="1">
    <citation type="submission" date="2016-10" db="EMBL/GenBank/DDBJ databases">
        <authorList>
            <person name="Varghese N."/>
            <person name="Submissions S."/>
        </authorList>
    </citation>
    <scope>NUCLEOTIDE SEQUENCE [LARGE SCALE GENOMIC DNA]</scope>
    <source>
        <strain evidence="6">CGMCC 1.3431</strain>
    </source>
</reference>
<dbReference type="Gene3D" id="1.10.10.10">
    <property type="entry name" value="Winged helix-like DNA-binding domain superfamily/Winged helix DNA-binding domain"/>
    <property type="match status" value="1"/>
</dbReference>
<dbReference type="GO" id="GO:0045892">
    <property type="term" value="P:negative regulation of DNA-templated transcription"/>
    <property type="evidence" value="ECO:0007669"/>
    <property type="project" value="InterPro"/>
</dbReference>
<keyword evidence="4" id="KW-0804">Transcription</keyword>
<dbReference type="PIRSF" id="PIRSF019455">
    <property type="entry name" value="CopR_AtkY"/>
    <property type="match status" value="1"/>
</dbReference>
<dbReference type="GO" id="GO:0003677">
    <property type="term" value="F:DNA binding"/>
    <property type="evidence" value="ECO:0007669"/>
    <property type="project" value="UniProtKB-KW"/>
</dbReference>
<dbReference type="InterPro" id="IPR036390">
    <property type="entry name" value="WH_DNA-bd_sf"/>
</dbReference>
<evidence type="ECO:0000256" key="1">
    <source>
        <dbReference type="ARBA" id="ARBA00011046"/>
    </source>
</evidence>
<evidence type="ECO:0000313" key="5">
    <source>
        <dbReference type="EMBL" id="SCW33001.1"/>
    </source>
</evidence>
<comment type="similarity">
    <text evidence="1">Belongs to the BlaI transcriptional regulatory family.</text>
</comment>
<keyword evidence="6" id="KW-1185">Reference proteome</keyword>
<dbReference type="AlphaFoldDB" id="A0A1G4PLD0"/>
<dbReference type="EMBL" id="FMTS01000001">
    <property type="protein sequence ID" value="SCW33001.1"/>
    <property type="molecule type" value="Genomic_DNA"/>
</dbReference>
<dbReference type="RefSeq" id="WP_090643180.1">
    <property type="nucleotide sequence ID" value="NZ_CBCRYE010000001.1"/>
</dbReference>
<dbReference type="STRING" id="260084.SAMN02927928_0468"/>
<keyword evidence="3" id="KW-0238">DNA-binding</keyword>
<dbReference type="InterPro" id="IPR005650">
    <property type="entry name" value="BlaI_family"/>
</dbReference>
<dbReference type="OrthoDB" id="279010at2"/>
<sequence>MTQSDTPARKPTESELEILRALWSKGSATVREVFEVLSLEREIGYTTVLKTMQIMLDKGLVSRTEDGKAHIYAAAMREEDMQGQLLKDLSDKLFSGSPALLAMHALSLQPASDEEIQLIKALIERKRGA</sequence>
<dbReference type="InterPro" id="IPR036388">
    <property type="entry name" value="WH-like_DNA-bd_sf"/>
</dbReference>
<proteinExistence type="inferred from homology"/>
<dbReference type="Proteomes" id="UP000199150">
    <property type="component" value="Unassembled WGS sequence"/>
</dbReference>
<evidence type="ECO:0000256" key="3">
    <source>
        <dbReference type="ARBA" id="ARBA00023125"/>
    </source>
</evidence>
<dbReference type="Pfam" id="PF03965">
    <property type="entry name" value="Penicillinase_R"/>
    <property type="match status" value="1"/>
</dbReference>
<accession>A0A1G4PLD0</accession>
<protein>
    <submittedName>
        <fullName evidence="5">Predicted transcriptional regulator</fullName>
    </submittedName>
</protein>
<evidence type="ECO:0000256" key="2">
    <source>
        <dbReference type="ARBA" id="ARBA00023015"/>
    </source>
</evidence>
<evidence type="ECO:0000256" key="4">
    <source>
        <dbReference type="ARBA" id="ARBA00023163"/>
    </source>
</evidence>
<evidence type="ECO:0000313" key="6">
    <source>
        <dbReference type="Proteomes" id="UP000199150"/>
    </source>
</evidence>
<dbReference type="SUPFAM" id="SSF46785">
    <property type="entry name" value="Winged helix' DNA-binding domain"/>
    <property type="match status" value="1"/>
</dbReference>
<keyword evidence="2" id="KW-0805">Transcription regulation</keyword>
<organism evidence="5 6">
    <name type="scientific">Asticcacaulis taihuensis</name>
    <dbReference type="NCBI Taxonomy" id="260084"/>
    <lineage>
        <taxon>Bacteria</taxon>
        <taxon>Pseudomonadati</taxon>
        <taxon>Pseudomonadota</taxon>
        <taxon>Alphaproteobacteria</taxon>
        <taxon>Caulobacterales</taxon>
        <taxon>Caulobacteraceae</taxon>
        <taxon>Asticcacaulis</taxon>
    </lineage>
</organism>